<keyword evidence="2 8" id="KW-0479">Metal-binding</keyword>
<keyword evidence="5 8" id="KW-0460">Magnesium</keyword>
<feature type="binding site" evidence="8">
    <location>
        <position position="256"/>
    </location>
    <ligand>
        <name>Mn(2+)</name>
        <dbReference type="ChEBI" id="CHEBI:29035"/>
    </ligand>
</feature>
<dbReference type="GO" id="GO:0051607">
    <property type="term" value="P:defense response to virus"/>
    <property type="evidence" value="ECO:0007669"/>
    <property type="project" value="UniProtKB-UniRule"/>
</dbReference>
<evidence type="ECO:0000256" key="8">
    <source>
        <dbReference type="HAMAP-Rule" id="MF_01470"/>
    </source>
</evidence>
<dbReference type="InterPro" id="IPR042206">
    <property type="entry name" value="CRISPR-assoc_Cas1_C"/>
</dbReference>
<reference evidence="9 10" key="1">
    <citation type="submission" date="2019-03" db="EMBL/GenBank/DDBJ databases">
        <authorList>
            <consortium name="Pathogen Informatics"/>
        </authorList>
    </citation>
    <scope>NUCLEOTIDE SEQUENCE [LARGE SCALE GENOMIC DNA]</scope>
    <source>
        <strain evidence="9 10">NCTC12998</strain>
    </source>
</reference>
<evidence type="ECO:0000256" key="6">
    <source>
        <dbReference type="ARBA" id="ARBA00023118"/>
    </source>
</evidence>
<feature type="binding site" evidence="8">
    <location>
        <position position="270"/>
    </location>
    <ligand>
        <name>Mn(2+)</name>
        <dbReference type="ChEBI" id="CHEBI:29035"/>
    </ligand>
</feature>
<organism evidence="9 10">
    <name type="scientific">Raoultella planticola</name>
    <name type="common">Klebsiella planticola</name>
    <dbReference type="NCBI Taxonomy" id="575"/>
    <lineage>
        <taxon>Bacteria</taxon>
        <taxon>Pseudomonadati</taxon>
        <taxon>Pseudomonadota</taxon>
        <taxon>Gammaproteobacteria</taxon>
        <taxon>Enterobacterales</taxon>
        <taxon>Enterobacteriaceae</taxon>
        <taxon>Klebsiella/Raoultella group</taxon>
        <taxon>Raoultella</taxon>
    </lineage>
</organism>
<dbReference type="InterPro" id="IPR019857">
    <property type="entry name" value="CRISPR-assoc_Cas1_YPEST-subtyp"/>
</dbReference>
<dbReference type="Proteomes" id="UP000345637">
    <property type="component" value="Unassembled WGS sequence"/>
</dbReference>
<accession>A0A485CYY6</accession>
<dbReference type="EC" id="3.1.-.-" evidence="8"/>
<dbReference type="NCBIfam" id="TIGR00287">
    <property type="entry name" value="cas1"/>
    <property type="match status" value="1"/>
</dbReference>
<keyword evidence="7 8" id="KW-0238">DNA-binding</keyword>
<keyword evidence="3 8" id="KW-0255">Endonuclease</keyword>
<dbReference type="Pfam" id="PF01867">
    <property type="entry name" value="Cas_Cas1"/>
    <property type="match status" value="1"/>
</dbReference>
<dbReference type="EMBL" id="CAADJE010000037">
    <property type="protein sequence ID" value="VFS89978.1"/>
    <property type="molecule type" value="Genomic_DNA"/>
</dbReference>
<keyword evidence="6 8" id="KW-0051">Antiviral defense</keyword>
<evidence type="ECO:0000313" key="10">
    <source>
        <dbReference type="Proteomes" id="UP000345637"/>
    </source>
</evidence>
<evidence type="ECO:0000256" key="7">
    <source>
        <dbReference type="ARBA" id="ARBA00023125"/>
    </source>
</evidence>
<name>A0A485CYY6_RAOPL</name>
<feature type="binding site" evidence="8">
    <location>
        <position position="192"/>
    </location>
    <ligand>
        <name>Mn(2+)</name>
        <dbReference type="ChEBI" id="CHEBI:29035"/>
    </ligand>
</feature>
<comment type="function">
    <text evidence="8">CRISPR (clustered regularly interspaced short palindromic repeat), is an adaptive immune system that provides protection against mobile genetic elements (viruses, transposable elements and conjugative plasmids). CRISPR clusters contain spacers, sequences complementary to antecedent mobile elements, and target invading nucleic acids. CRISPR clusters are transcribed and processed into CRISPR RNA (crRNA). Acts as a dsDNA endonuclease. Involved in the integration of spacer DNA into the CRISPR cassette.</text>
</comment>
<dbReference type="Gene3D" id="1.20.120.920">
    <property type="entry name" value="CRISPR-associated endonuclease Cas1, C-terminal domain"/>
    <property type="match status" value="1"/>
</dbReference>
<dbReference type="InterPro" id="IPR042211">
    <property type="entry name" value="CRISPR-assoc_Cas1_N"/>
</dbReference>
<evidence type="ECO:0000256" key="2">
    <source>
        <dbReference type="ARBA" id="ARBA00022723"/>
    </source>
</evidence>
<keyword evidence="1 8" id="KW-0540">Nuclease</keyword>
<dbReference type="GO" id="GO:0046872">
    <property type="term" value="F:metal ion binding"/>
    <property type="evidence" value="ECO:0007669"/>
    <property type="project" value="UniProtKB-UniRule"/>
</dbReference>
<dbReference type="InterPro" id="IPR002729">
    <property type="entry name" value="CRISPR-assoc_Cas1"/>
</dbReference>
<comment type="cofactor">
    <cofactor evidence="8">
        <name>Mg(2+)</name>
        <dbReference type="ChEBI" id="CHEBI:18420"/>
    </cofactor>
    <cofactor evidence="8">
        <name>Mn(2+)</name>
        <dbReference type="ChEBI" id="CHEBI:29035"/>
    </cofactor>
</comment>
<comment type="similarity">
    <text evidence="8">Belongs to the CRISPR-associated endonuclease Cas1 family.</text>
</comment>
<dbReference type="GO" id="GO:0004520">
    <property type="term" value="F:DNA endonuclease activity"/>
    <property type="evidence" value="ECO:0007669"/>
    <property type="project" value="InterPro"/>
</dbReference>
<comment type="subunit">
    <text evidence="8">Homodimer, forms a heterotetramer with a Cas2 homodimer.</text>
</comment>
<dbReference type="CDD" id="cd09718">
    <property type="entry name" value="Cas1_I-F"/>
    <property type="match status" value="1"/>
</dbReference>
<protein>
    <recommendedName>
        <fullName evidence="8">CRISPR-associated endonuclease Cas1</fullName>
        <ecNumber evidence="8">3.1.-.-</ecNumber>
    </recommendedName>
</protein>
<proteinExistence type="inferred from homology"/>
<dbReference type="GO" id="GO:0043571">
    <property type="term" value="P:maintenance of CRISPR repeat elements"/>
    <property type="evidence" value="ECO:0007669"/>
    <property type="project" value="UniProtKB-UniRule"/>
</dbReference>
<keyword evidence="8" id="KW-0464">Manganese</keyword>
<evidence type="ECO:0000256" key="1">
    <source>
        <dbReference type="ARBA" id="ARBA00022722"/>
    </source>
</evidence>
<dbReference type="RefSeq" id="WP_032699658.1">
    <property type="nucleotide sequence ID" value="NZ_JAQNHJ010000008.1"/>
</dbReference>
<evidence type="ECO:0000256" key="3">
    <source>
        <dbReference type="ARBA" id="ARBA00022759"/>
    </source>
</evidence>
<dbReference type="GO" id="GO:0016787">
    <property type="term" value="F:hydrolase activity"/>
    <property type="evidence" value="ECO:0007669"/>
    <property type="project" value="UniProtKB-KW"/>
</dbReference>
<dbReference type="GO" id="GO:0003677">
    <property type="term" value="F:DNA binding"/>
    <property type="evidence" value="ECO:0007669"/>
    <property type="project" value="UniProtKB-KW"/>
</dbReference>
<evidence type="ECO:0000256" key="4">
    <source>
        <dbReference type="ARBA" id="ARBA00022801"/>
    </source>
</evidence>
<evidence type="ECO:0000313" key="9">
    <source>
        <dbReference type="EMBL" id="VFS89978.1"/>
    </source>
</evidence>
<dbReference type="Gene3D" id="3.100.10.20">
    <property type="entry name" value="CRISPR-associated endonuclease Cas1, N-terminal domain"/>
    <property type="match status" value="1"/>
</dbReference>
<dbReference type="HAMAP" id="MF_01470">
    <property type="entry name" value="Cas1"/>
    <property type="match status" value="1"/>
</dbReference>
<dbReference type="AlphaFoldDB" id="A0A485CYY6"/>
<dbReference type="NCBIfam" id="TIGR03637">
    <property type="entry name" value="cas1_YPEST"/>
    <property type="match status" value="1"/>
</dbReference>
<evidence type="ECO:0000256" key="5">
    <source>
        <dbReference type="ARBA" id="ARBA00022842"/>
    </source>
</evidence>
<keyword evidence="4 8" id="KW-0378">Hydrolase</keyword>
<sequence length="327" mass="36774">MPPNTITPSDLKTILHSKRANIYYLEKCRVQVNGGRVEYVTQEGKESFYWNIPIANTTAVMLGMGTSVTQMAMREFARAGVMVGFCGTDGTPLYSANEVDIDVSWLSPQSEYRPTAYLQNWVSFWFSEDKRLQAAKQFQFIRLQQITRHWTGVRAQRESPFQPDKVLLQHILERARQAMDDAPDHTTLMLQEAQLTKSLYKLVSQTVRYGSFTRAKRGDGTDLANRFLDQGNYLAYGLAAVAAWVTGIPHGLAVMHGKTRRGGLVFDIADLIKDALVMPQAFVAAMEGEDQQMFRQRCINTFQQADALDVMINTLQETSQSLAGGVQ</sequence>
<gene>
    <name evidence="8" type="primary">cas1</name>
    <name evidence="9" type="ORF">NCTC12998_06839</name>
</gene>